<feature type="transmembrane region" description="Helical" evidence="11">
    <location>
        <begin position="380"/>
        <end position="407"/>
    </location>
</feature>
<dbReference type="InterPro" id="IPR054694">
    <property type="entry name" value="Parkin-like_IBR"/>
</dbReference>
<protein>
    <recommendedName>
        <fullName evidence="3">RBR-type E3 ubiquitin transferase</fullName>
        <ecNumber evidence="3">2.3.2.31</ecNumber>
    </recommendedName>
</protein>
<dbReference type="VEuPathDB" id="CryptoDB:Vbra_12673"/>
<dbReference type="GO" id="GO:0016567">
    <property type="term" value="P:protein ubiquitination"/>
    <property type="evidence" value="ECO:0007669"/>
    <property type="project" value="InterPro"/>
</dbReference>
<keyword evidence="7" id="KW-0863">Zinc-finger</keyword>
<keyword evidence="4" id="KW-0808">Transferase</keyword>
<keyword evidence="6" id="KW-0677">Repeat</keyword>
<evidence type="ECO:0000256" key="2">
    <source>
        <dbReference type="ARBA" id="ARBA00004906"/>
    </source>
</evidence>
<evidence type="ECO:0000259" key="12">
    <source>
        <dbReference type="PROSITE" id="PS51873"/>
    </source>
</evidence>
<feature type="region of interest" description="Disordered" evidence="10">
    <location>
        <begin position="1"/>
        <end position="28"/>
    </location>
</feature>
<dbReference type="EC" id="2.3.2.31" evidence="3"/>
<dbReference type="InterPro" id="IPR002867">
    <property type="entry name" value="IBR_dom"/>
</dbReference>
<evidence type="ECO:0000256" key="11">
    <source>
        <dbReference type="SAM" id="Phobius"/>
    </source>
</evidence>
<evidence type="ECO:0000313" key="13">
    <source>
        <dbReference type="EMBL" id="CEL99806.1"/>
    </source>
</evidence>
<evidence type="ECO:0000256" key="4">
    <source>
        <dbReference type="ARBA" id="ARBA00022679"/>
    </source>
</evidence>
<dbReference type="PANTHER" id="PTHR11685">
    <property type="entry name" value="RBR FAMILY RING FINGER AND IBR DOMAIN-CONTAINING"/>
    <property type="match status" value="1"/>
</dbReference>
<dbReference type="Proteomes" id="UP000041254">
    <property type="component" value="Unassembled WGS sequence"/>
</dbReference>
<feature type="domain" description="RING-type" evidence="12">
    <location>
        <begin position="134"/>
        <end position="360"/>
    </location>
</feature>
<keyword evidence="5" id="KW-0479">Metal-binding</keyword>
<keyword evidence="14" id="KW-1185">Reference proteome</keyword>
<keyword evidence="9" id="KW-0862">Zinc</keyword>
<dbReference type="InterPro" id="IPR047548">
    <property type="entry name" value="Rcat_RBR_RNF14"/>
</dbReference>
<dbReference type="SUPFAM" id="SSF57850">
    <property type="entry name" value="RING/U-box"/>
    <property type="match status" value="2"/>
</dbReference>
<dbReference type="Pfam" id="PF01485">
    <property type="entry name" value="IBR"/>
    <property type="match status" value="1"/>
</dbReference>
<evidence type="ECO:0000256" key="9">
    <source>
        <dbReference type="ARBA" id="ARBA00022833"/>
    </source>
</evidence>
<feature type="region of interest" description="Disordered" evidence="10">
    <location>
        <begin position="42"/>
        <end position="66"/>
    </location>
</feature>
<comment type="catalytic activity">
    <reaction evidence="1">
        <text>[E2 ubiquitin-conjugating enzyme]-S-ubiquitinyl-L-cysteine + [acceptor protein]-L-lysine = [E2 ubiquitin-conjugating enzyme]-L-cysteine + [acceptor protein]-N(6)-ubiquitinyl-L-lysine.</text>
        <dbReference type="EC" id="2.3.2.31"/>
    </reaction>
</comment>
<proteinExistence type="predicted"/>
<feature type="transmembrane region" description="Helical" evidence="11">
    <location>
        <begin position="428"/>
        <end position="453"/>
    </location>
</feature>
<reference evidence="13 14" key="1">
    <citation type="submission" date="2014-11" db="EMBL/GenBank/DDBJ databases">
        <authorList>
            <person name="Zhu J."/>
            <person name="Qi W."/>
            <person name="Song R."/>
        </authorList>
    </citation>
    <scope>NUCLEOTIDE SEQUENCE [LARGE SCALE GENOMIC DNA]</scope>
</reference>
<keyword evidence="8" id="KW-0833">Ubl conjugation pathway</keyword>
<dbReference type="GO" id="GO:0061630">
    <property type="term" value="F:ubiquitin protein ligase activity"/>
    <property type="evidence" value="ECO:0007669"/>
    <property type="project" value="UniProtKB-EC"/>
</dbReference>
<dbReference type="InterPro" id="IPR013083">
    <property type="entry name" value="Znf_RING/FYVE/PHD"/>
</dbReference>
<dbReference type="GO" id="GO:0008270">
    <property type="term" value="F:zinc ion binding"/>
    <property type="evidence" value="ECO:0007669"/>
    <property type="project" value="UniProtKB-KW"/>
</dbReference>
<dbReference type="InterPro" id="IPR044066">
    <property type="entry name" value="TRIAD_supradom"/>
</dbReference>
<dbReference type="InterPro" id="IPR031127">
    <property type="entry name" value="E3_UB_ligase_RBR"/>
</dbReference>
<dbReference type="Gene3D" id="3.30.40.10">
    <property type="entry name" value="Zinc/RING finger domain, C3HC4 (zinc finger)"/>
    <property type="match status" value="1"/>
</dbReference>
<keyword evidence="11" id="KW-0472">Membrane</keyword>
<accession>A0A0G4ERA5</accession>
<evidence type="ECO:0000256" key="6">
    <source>
        <dbReference type="ARBA" id="ARBA00022737"/>
    </source>
</evidence>
<evidence type="ECO:0000256" key="5">
    <source>
        <dbReference type="ARBA" id="ARBA00022723"/>
    </source>
</evidence>
<gene>
    <name evidence="13" type="ORF">Vbra_12673</name>
</gene>
<evidence type="ECO:0000256" key="3">
    <source>
        <dbReference type="ARBA" id="ARBA00012251"/>
    </source>
</evidence>
<feature type="transmembrane region" description="Helical" evidence="11">
    <location>
        <begin position="459"/>
        <end position="481"/>
    </location>
</feature>
<evidence type="ECO:0000256" key="10">
    <source>
        <dbReference type="SAM" id="MobiDB-lite"/>
    </source>
</evidence>
<dbReference type="SMART" id="SM00647">
    <property type="entry name" value="IBR"/>
    <property type="match status" value="2"/>
</dbReference>
<evidence type="ECO:0000256" key="8">
    <source>
        <dbReference type="ARBA" id="ARBA00022786"/>
    </source>
</evidence>
<dbReference type="CDD" id="cd20354">
    <property type="entry name" value="Rcat_RBR_RNF14"/>
    <property type="match status" value="1"/>
</dbReference>
<keyword evidence="11" id="KW-0812">Transmembrane</keyword>
<evidence type="ECO:0000256" key="1">
    <source>
        <dbReference type="ARBA" id="ARBA00001798"/>
    </source>
</evidence>
<evidence type="ECO:0000313" key="14">
    <source>
        <dbReference type="Proteomes" id="UP000041254"/>
    </source>
</evidence>
<dbReference type="OrthoDB" id="433334at2759"/>
<comment type="pathway">
    <text evidence="2">Protein modification; protein ubiquitination.</text>
</comment>
<dbReference type="Pfam" id="PF22605">
    <property type="entry name" value="IBR_2"/>
    <property type="match status" value="1"/>
</dbReference>
<evidence type="ECO:0000256" key="7">
    <source>
        <dbReference type="ARBA" id="ARBA00022771"/>
    </source>
</evidence>
<dbReference type="Gene3D" id="1.20.120.1750">
    <property type="match status" value="1"/>
</dbReference>
<sequence length="528" mass="58621">MLRDLTGLSNAALPSDGHDNDTPTTVADTPTVLGRAAICCSDEDDGVDEPTPPESETVSEDGAIGAAARAQREAERSCVEAVKRSESCPNTRTLCGRRTVGLRPRWPKVTELPQIWVDALDGVRHSEVLVCTERTFYCPICMAYQDTNCAHTLQCGHQCCVCCFKDYISSRIAEGQISFHCFHVIPPDPPSAPAPVRLCNSRLDESEFVPLLDHTVVQKYRRYKRIREEPTCRSCPKCDHLVSSSGGGWRLSGGRQADMTCDKCGYRFCYFHADAHPGMTCAAHERLHRHEERANRTVIATTCKPCPGCSQPVEKAGGCNHMICTNCGVSFCWICGRKVGEGQFPFHYAWWNVLGCPTRQMADRDEPWSPLQALFYRGGFLLMLLVLGPAALALTMVSLPLVALTIYGCCRAVTPLTRRKLYHTPFSLVAAGLFTFWGYVIICLIAPVFFFLYQASVCLYHLTRGCYHGVMHLCMLMLGAWRKEKSVQTHQHHHQQHFQPPPKDVEMGRVAAASGELSSVSVSLVDVM</sequence>
<dbReference type="AlphaFoldDB" id="A0A0G4ERA5"/>
<organism evidence="13 14">
    <name type="scientific">Vitrella brassicaformis (strain CCMP3155)</name>
    <dbReference type="NCBI Taxonomy" id="1169540"/>
    <lineage>
        <taxon>Eukaryota</taxon>
        <taxon>Sar</taxon>
        <taxon>Alveolata</taxon>
        <taxon>Colpodellida</taxon>
        <taxon>Vitrellaceae</taxon>
        <taxon>Vitrella</taxon>
    </lineage>
</organism>
<dbReference type="STRING" id="1169540.A0A0G4ERA5"/>
<dbReference type="EMBL" id="CDMY01000289">
    <property type="protein sequence ID" value="CEL99806.1"/>
    <property type="molecule type" value="Genomic_DNA"/>
</dbReference>
<dbReference type="PROSITE" id="PS51873">
    <property type="entry name" value="TRIAD"/>
    <property type="match status" value="1"/>
</dbReference>
<name>A0A0G4ERA5_VITBC</name>
<keyword evidence="11" id="KW-1133">Transmembrane helix</keyword>
<dbReference type="InParanoid" id="A0A0G4ERA5"/>